<name>A0A0A9DKE5_ARUDO</name>
<organism evidence="1">
    <name type="scientific">Arundo donax</name>
    <name type="common">Giant reed</name>
    <name type="synonym">Donax arundinaceus</name>
    <dbReference type="NCBI Taxonomy" id="35708"/>
    <lineage>
        <taxon>Eukaryota</taxon>
        <taxon>Viridiplantae</taxon>
        <taxon>Streptophyta</taxon>
        <taxon>Embryophyta</taxon>
        <taxon>Tracheophyta</taxon>
        <taxon>Spermatophyta</taxon>
        <taxon>Magnoliopsida</taxon>
        <taxon>Liliopsida</taxon>
        <taxon>Poales</taxon>
        <taxon>Poaceae</taxon>
        <taxon>PACMAD clade</taxon>
        <taxon>Arundinoideae</taxon>
        <taxon>Arundineae</taxon>
        <taxon>Arundo</taxon>
    </lineage>
</organism>
<proteinExistence type="predicted"/>
<accession>A0A0A9DKE5</accession>
<reference evidence="1" key="1">
    <citation type="submission" date="2014-09" db="EMBL/GenBank/DDBJ databases">
        <authorList>
            <person name="Magalhaes I.L.F."/>
            <person name="Oliveira U."/>
            <person name="Santos F.R."/>
            <person name="Vidigal T.H.D.A."/>
            <person name="Brescovit A.D."/>
            <person name="Santos A.J."/>
        </authorList>
    </citation>
    <scope>NUCLEOTIDE SEQUENCE</scope>
    <source>
        <tissue evidence="1">Shoot tissue taken approximately 20 cm above the soil surface</tissue>
    </source>
</reference>
<dbReference type="AlphaFoldDB" id="A0A0A9DKE5"/>
<evidence type="ECO:0000313" key="1">
    <source>
        <dbReference type="EMBL" id="JAD87128.1"/>
    </source>
</evidence>
<dbReference type="EMBL" id="GBRH01210767">
    <property type="protein sequence ID" value="JAD87128.1"/>
    <property type="molecule type" value="Transcribed_RNA"/>
</dbReference>
<sequence>MFLQMVEDMYFPTQKLYHRTTALNYNHQEVSSCKQIPTDNCNMSQPLFQFV</sequence>
<protein>
    <submittedName>
        <fullName evidence="1">Uncharacterized protein</fullName>
    </submittedName>
</protein>
<reference evidence="1" key="2">
    <citation type="journal article" date="2015" name="Data Brief">
        <title>Shoot transcriptome of the giant reed, Arundo donax.</title>
        <authorList>
            <person name="Barrero R.A."/>
            <person name="Guerrero F.D."/>
            <person name="Moolhuijzen P."/>
            <person name="Goolsby J.A."/>
            <person name="Tidwell J."/>
            <person name="Bellgard S.E."/>
            <person name="Bellgard M.I."/>
        </authorList>
    </citation>
    <scope>NUCLEOTIDE SEQUENCE</scope>
    <source>
        <tissue evidence="1">Shoot tissue taken approximately 20 cm above the soil surface</tissue>
    </source>
</reference>